<dbReference type="CDD" id="cd00304">
    <property type="entry name" value="RT_like"/>
    <property type="match status" value="1"/>
</dbReference>
<evidence type="ECO:0000313" key="2">
    <source>
        <dbReference type="EMBL" id="CAF1072116.1"/>
    </source>
</evidence>
<sequence length="670" mass="78417">MIFAMIVPKRIGNDDLTWRLSLSFPELLLTNSFQDKQKKCYILLNAIVQELDPVQLELFIKKPVFMMITMEKNFKQFANILDIPIPNDLHLMSNGFYSKHKILNWYFKSLFKFASVIKDSMKLIYFEKLVHLSIKYFPSTSEWCSTVENLLFMRLAMAFTKSLIKQLPEYFEKNTEFEQNTTINENWLCNNVLEPITLVFSILSNDNNEYSNILDNEQSSSDSDCQDVNEIQTLQHLLHSSASKIQEQCLAIHSKKLEKLNKGPIGQSLYSYSQQMMKIAKRKSIRNISDDEYNAIKSLKEKKKIVICKADKGNCIVVMDMNDYLIKSHEVLKLKQFVKISAVNGLNVLKENEMKMNQYSRSSYLKNIIEQPLYYRLRSTSASLSVMYGQPKVHRIGYPLRPIISSVGSYNYELSRHLAQIIQRYRTPPPSFVKDSFQFVERIKNIDYEDGQTMVSFDIESLYTNIPVYEAIETALGLIYVVGIKPNDIPYYRDEMKKLLYLAICDVPFRFQAELYKQNDGVAMGSCLAPILADIFMIKLEQKLNKLSFNKPQLYLRYVADIFCVFSKKQNYEAFLNTINQWHRNIRFTVEVENNGQLPYLDVMIMRNNNERRYDTRLYKKPTDTGSYLVYESNQCRWYKLGLIKTLTVRILRICSTPQLIETANRYTGR</sequence>
<dbReference type="Pfam" id="PF00078">
    <property type="entry name" value="RVT_1"/>
    <property type="match status" value="1"/>
</dbReference>
<dbReference type="EMBL" id="CAJNOQ010004743">
    <property type="protein sequence ID" value="CAF1072116.1"/>
    <property type="molecule type" value="Genomic_DNA"/>
</dbReference>
<proteinExistence type="predicted"/>
<name>A0A814M031_9BILA</name>
<feature type="domain" description="Reverse transcriptase" evidence="1">
    <location>
        <begin position="371"/>
        <end position="643"/>
    </location>
</feature>
<evidence type="ECO:0000313" key="3">
    <source>
        <dbReference type="EMBL" id="CAF3839064.1"/>
    </source>
</evidence>
<dbReference type="Proteomes" id="UP000663829">
    <property type="component" value="Unassembled WGS sequence"/>
</dbReference>
<gene>
    <name evidence="2" type="ORF">GPM918_LOCUS17329</name>
    <name evidence="3" type="ORF">SRO942_LOCUS17326</name>
</gene>
<dbReference type="AlphaFoldDB" id="A0A814M031"/>
<dbReference type="PANTHER" id="PTHR21301">
    <property type="entry name" value="REVERSE TRANSCRIPTASE"/>
    <property type="match status" value="1"/>
</dbReference>
<comment type="caution">
    <text evidence="2">The sequence shown here is derived from an EMBL/GenBank/DDBJ whole genome shotgun (WGS) entry which is preliminary data.</text>
</comment>
<reference evidence="2" key="1">
    <citation type="submission" date="2021-02" db="EMBL/GenBank/DDBJ databases">
        <authorList>
            <person name="Nowell W R."/>
        </authorList>
    </citation>
    <scope>NUCLEOTIDE SEQUENCE</scope>
</reference>
<keyword evidence="4" id="KW-1185">Reference proteome</keyword>
<evidence type="ECO:0000259" key="1">
    <source>
        <dbReference type="PROSITE" id="PS50878"/>
    </source>
</evidence>
<dbReference type="Proteomes" id="UP000681722">
    <property type="component" value="Unassembled WGS sequence"/>
</dbReference>
<dbReference type="InterPro" id="IPR000477">
    <property type="entry name" value="RT_dom"/>
</dbReference>
<accession>A0A814M031</accession>
<protein>
    <recommendedName>
        <fullName evidence="1">Reverse transcriptase domain-containing protein</fullName>
    </recommendedName>
</protein>
<dbReference type="OrthoDB" id="9999961at2759"/>
<dbReference type="PROSITE" id="PS50878">
    <property type="entry name" value="RT_POL"/>
    <property type="match status" value="1"/>
</dbReference>
<dbReference type="PANTHER" id="PTHR21301:SF10">
    <property type="entry name" value="REVERSE TRANSCRIPTASE DOMAIN-CONTAINING PROTEIN"/>
    <property type="match status" value="1"/>
</dbReference>
<dbReference type="EMBL" id="CAJOBC010004742">
    <property type="protein sequence ID" value="CAF3839064.1"/>
    <property type="molecule type" value="Genomic_DNA"/>
</dbReference>
<organism evidence="2 4">
    <name type="scientific">Didymodactylos carnosus</name>
    <dbReference type="NCBI Taxonomy" id="1234261"/>
    <lineage>
        <taxon>Eukaryota</taxon>
        <taxon>Metazoa</taxon>
        <taxon>Spiralia</taxon>
        <taxon>Gnathifera</taxon>
        <taxon>Rotifera</taxon>
        <taxon>Eurotatoria</taxon>
        <taxon>Bdelloidea</taxon>
        <taxon>Philodinida</taxon>
        <taxon>Philodinidae</taxon>
        <taxon>Didymodactylos</taxon>
    </lineage>
</organism>
<evidence type="ECO:0000313" key="4">
    <source>
        <dbReference type="Proteomes" id="UP000663829"/>
    </source>
</evidence>